<evidence type="ECO:0000256" key="15">
    <source>
        <dbReference type="ARBA" id="ARBA00048688"/>
    </source>
</evidence>
<evidence type="ECO:0000259" key="19">
    <source>
        <dbReference type="PROSITE" id="PS51959"/>
    </source>
</evidence>
<sequence>DRGWGWGCSGGGVAALSPSRGSPPLCVPKDLYTAPDSCEGRCGEPFSEEDECHCHPECVTHHTCCEDYERHCGPGERPATAIWGGAGAWSRASAGPQGVPKVSPSCPHPLGYPQGVPEVSPRCPHPLGYPRGVPEVSPRCPQGVPEVCPHPPELLFLSAPQVGKAPRMELEPAVSREGQNGPGCPSGCLLLFLGMSPTFLGVSPPIPWGVPPIPWGGHPHLSMDLLGPTPFPMDPLGPTPFSMDPPGSHSLFHGSQHCPQPLPVPTDGFSSSRDSITDQELLELSEQLYGADHNKARPGDIAINPQHLAGPDETGDKQDRSPQPRAGSGRELQFQEFSPRLYKYVNEELFSKPTYASFIKLLDNYQRATGREEEQERFLEEVMKTELMKKLFVFLQGKSECGAGQGRGIPKGDNPKLHTPFSEGFKPEILSGVNVDPLLQLLPGWQNRVGTTGENSRGTRAGKGWENPAGSQLPFSSLPAQKIQNSQPPDLQLRLCLCSPFPADRYSSEQEFLQDLKQMCAIPAASSTFSQVQPSPGPGRGSAGPGAQPGFSSGVSGEVKKGKVSGFHNWIRFYLLEKQGVVNYFSHNFNGPVRAPGGPGHPELHPTGMNPQHRGARTHRKTLPQAMSQGFEAGGLCRDPSAQPGAALDPPWRGREGSWPGWVWIPTLEG</sequence>
<evidence type="ECO:0000256" key="9">
    <source>
        <dbReference type="ARBA" id="ARBA00022759"/>
    </source>
</evidence>
<keyword evidence="6 16" id="KW-0540">Nuclease</keyword>
<keyword evidence="14" id="KW-0456">Lyase</keyword>
<proteinExistence type="inferred from homology"/>
<evidence type="ECO:0000256" key="5">
    <source>
        <dbReference type="ARBA" id="ARBA00022525"/>
    </source>
</evidence>
<dbReference type="SUPFAM" id="SSF142877">
    <property type="entry name" value="EndoU-like"/>
    <property type="match status" value="2"/>
</dbReference>
<dbReference type="InterPro" id="IPR037227">
    <property type="entry name" value="EndoU-like"/>
</dbReference>
<evidence type="ECO:0000256" key="14">
    <source>
        <dbReference type="ARBA" id="ARBA00023239"/>
    </source>
</evidence>
<evidence type="ECO:0000259" key="18">
    <source>
        <dbReference type="PROSITE" id="PS50958"/>
    </source>
</evidence>
<dbReference type="GO" id="GO:0003723">
    <property type="term" value="F:RNA binding"/>
    <property type="evidence" value="ECO:0007669"/>
    <property type="project" value="UniProtKB-UniRule"/>
</dbReference>
<keyword evidence="5" id="KW-0964">Secreted</keyword>
<evidence type="ECO:0000313" key="20">
    <source>
        <dbReference type="EMBL" id="RLV62510.1"/>
    </source>
</evidence>
<dbReference type="AlphaFoldDB" id="A0A3L8Q5B0"/>
<feature type="compositionally biased region" description="Polar residues" evidence="17">
    <location>
        <begin position="449"/>
        <end position="458"/>
    </location>
</feature>
<dbReference type="EC" id="4.6.1.-" evidence="16"/>
<dbReference type="GO" id="GO:0016829">
    <property type="term" value="F:lyase activity"/>
    <property type="evidence" value="ECO:0007669"/>
    <property type="project" value="UniProtKB-KW"/>
</dbReference>
<comment type="cofactor">
    <cofactor evidence="1 16">
        <name>Mn(2+)</name>
        <dbReference type="ChEBI" id="CHEBI:29035"/>
    </cofactor>
</comment>
<feature type="region of interest" description="Disordered" evidence="17">
    <location>
        <begin position="251"/>
        <end position="275"/>
    </location>
</feature>
<dbReference type="PROSITE" id="PS50958">
    <property type="entry name" value="SMB_2"/>
    <property type="match status" value="1"/>
</dbReference>
<dbReference type="InterPro" id="IPR013087">
    <property type="entry name" value="Znf_C2H2_type"/>
</dbReference>
<feature type="region of interest" description="Disordered" evidence="17">
    <location>
        <begin position="528"/>
        <end position="556"/>
    </location>
</feature>
<dbReference type="PANTHER" id="PTHR12439">
    <property type="entry name" value="PLACENTAL PROTEIN 11-RELATED"/>
    <property type="match status" value="1"/>
</dbReference>
<feature type="non-terminal residue" evidence="20">
    <location>
        <position position="670"/>
    </location>
</feature>
<comment type="catalytic activity">
    <reaction evidence="15">
        <text>ribonucleotidyl-uridine-RNA = a 5'-end dephospho-uridine-RNA + a 3'-end 2',3'-cyclophospho-ribonucleotide-RNA</text>
        <dbReference type="Rhea" id="RHEA:67792"/>
        <dbReference type="Rhea" id="RHEA-COMP:10464"/>
        <dbReference type="Rhea" id="RHEA-COMP:17354"/>
        <dbReference type="Rhea" id="RHEA-COMP:17356"/>
        <dbReference type="ChEBI" id="CHEBI:83064"/>
        <dbReference type="ChEBI" id="CHEBI:173117"/>
        <dbReference type="ChEBI" id="CHEBI:173224"/>
    </reaction>
    <physiologicalReaction direction="left-to-right" evidence="15">
        <dbReference type="Rhea" id="RHEA:67793"/>
    </physiologicalReaction>
</comment>
<feature type="region of interest" description="Disordered" evidence="17">
    <location>
        <begin position="449"/>
        <end position="468"/>
    </location>
</feature>
<keyword evidence="10 16" id="KW-0378">Hydrolase</keyword>
<comment type="similarity">
    <text evidence="3 16">Belongs to the ENDOU family.</text>
</comment>
<keyword evidence="21" id="KW-1185">Reference proteome</keyword>
<evidence type="ECO:0000256" key="7">
    <source>
        <dbReference type="ARBA" id="ARBA00022723"/>
    </source>
</evidence>
<evidence type="ECO:0000256" key="4">
    <source>
        <dbReference type="ARBA" id="ARBA00011245"/>
    </source>
</evidence>
<evidence type="ECO:0000313" key="21">
    <source>
        <dbReference type="Proteomes" id="UP000276834"/>
    </source>
</evidence>
<dbReference type="GO" id="GO:0005576">
    <property type="term" value="C:extracellular region"/>
    <property type="evidence" value="ECO:0007669"/>
    <property type="project" value="UniProtKB-SubCell"/>
</dbReference>
<dbReference type="InterPro" id="IPR001212">
    <property type="entry name" value="Somatomedin_B_dom"/>
</dbReference>
<organism evidence="20 21">
    <name type="scientific">Chloebia gouldiae</name>
    <name type="common">Gouldian finch</name>
    <name type="synonym">Erythrura gouldiae</name>
    <dbReference type="NCBI Taxonomy" id="44316"/>
    <lineage>
        <taxon>Eukaryota</taxon>
        <taxon>Metazoa</taxon>
        <taxon>Chordata</taxon>
        <taxon>Craniata</taxon>
        <taxon>Vertebrata</taxon>
        <taxon>Euteleostomi</taxon>
        <taxon>Archelosauria</taxon>
        <taxon>Archosauria</taxon>
        <taxon>Dinosauria</taxon>
        <taxon>Saurischia</taxon>
        <taxon>Theropoda</taxon>
        <taxon>Coelurosauria</taxon>
        <taxon>Aves</taxon>
        <taxon>Neognathae</taxon>
        <taxon>Neoaves</taxon>
        <taxon>Telluraves</taxon>
        <taxon>Australaves</taxon>
        <taxon>Passeriformes</taxon>
        <taxon>Passeroidea</taxon>
        <taxon>Passeridae</taxon>
        <taxon>Chloebia</taxon>
    </lineage>
</organism>
<dbReference type="InterPro" id="IPR018998">
    <property type="entry name" value="EndoU_C"/>
</dbReference>
<dbReference type="GO" id="GO:0046872">
    <property type="term" value="F:metal ion binding"/>
    <property type="evidence" value="ECO:0007669"/>
    <property type="project" value="UniProtKB-UniRule"/>
</dbReference>
<dbReference type="SMART" id="SM00201">
    <property type="entry name" value="SO"/>
    <property type="match status" value="1"/>
</dbReference>
<keyword evidence="12" id="KW-1015">Disulfide bond</keyword>
<protein>
    <recommendedName>
        <fullName evidence="16">Uridylate-specific endoribonuclease</fullName>
        <ecNumber evidence="16">4.6.1.-</ecNumber>
    </recommendedName>
</protein>
<gene>
    <name evidence="20" type="ORF">DV515_00019240</name>
</gene>
<dbReference type="PROSITE" id="PS51959">
    <property type="entry name" value="ENDOU"/>
    <property type="match status" value="1"/>
</dbReference>
<evidence type="ECO:0000256" key="11">
    <source>
        <dbReference type="ARBA" id="ARBA00022884"/>
    </source>
</evidence>
<dbReference type="Gene3D" id="4.10.410.20">
    <property type="match status" value="1"/>
</dbReference>
<evidence type="ECO:0000256" key="6">
    <source>
        <dbReference type="ARBA" id="ARBA00022722"/>
    </source>
</evidence>
<evidence type="ECO:0000256" key="12">
    <source>
        <dbReference type="ARBA" id="ARBA00023157"/>
    </source>
</evidence>
<dbReference type="InterPro" id="IPR039787">
    <property type="entry name" value="ENDOU"/>
</dbReference>
<comment type="subcellular location">
    <subcellularLocation>
        <location evidence="2">Secreted</location>
    </subcellularLocation>
</comment>
<dbReference type="Proteomes" id="UP000276834">
    <property type="component" value="Unassembled WGS sequence"/>
</dbReference>
<feature type="non-terminal residue" evidence="20">
    <location>
        <position position="1"/>
    </location>
</feature>
<dbReference type="GO" id="GO:0004521">
    <property type="term" value="F:RNA endonuclease activity"/>
    <property type="evidence" value="ECO:0007669"/>
    <property type="project" value="UniProtKB-UniRule"/>
</dbReference>
<evidence type="ECO:0000256" key="8">
    <source>
        <dbReference type="ARBA" id="ARBA00022729"/>
    </source>
</evidence>
<dbReference type="Pfam" id="PF01033">
    <property type="entry name" value="Somatomedin_B"/>
    <property type="match status" value="1"/>
</dbReference>
<evidence type="ECO:0000256" key="16">
    <source>
        <dbReference type="RuleBase" id="RU367085"/>
    </source>
</evidence>
<keyword evidence="13 16" id="KW-0464">Manganese</keyword>
<evidence type="ECO:0000256" key="1">
    <source>
        <dbReference type="ARBA" id="ARBA00001936"/>
    </source>
</evidence>
<dbReference type="OrthoDB" id="430326at2759"/>
<feature type="domain" description="SMB" evidence="18">
    <location>
        <begin position="34"/>
        <end position="78"/>
    </location>
</feature>
<evidence type="ECO:0000256" key="13">
    <source>
        <dbReference type="ARBA" id="ARBA00023211"/>
    </source>
</evidence>
<dbReference type="InterPro" id="IPR036024">
    <property type="entry name" value="Somatomedin_B-like_dom_sf"/>
</dbReference>
<feature type="region of interest" description="Disordered" evidence="17">
    <location>
        <begin position="294"/>
        <end position="332"/>
    </location>
</feature>
<dbReference type="PANTHER" id="PTHR12439:SF40">
    <property type="entry name" value="URIDYLATE-SPECIFIC ENDORIBONUCLEASE"/>
    <property type="match status" value="1"/>
</dbReference>
<keyword evidence="8" id="KW-0732">Signal</keyword>
<accession>A0A3L8Q5B0</accession>
<keyword evidence="9 16" id="KW-0255">Endonuclease</keyword>
<keyword evidence="7 16" id="KW-0479">Metal-binding</keyword>
<dbReference type="SUPFAM" id="SSF90188">
    <property type="entry name" value="Somatomedin B domain"/>
    <property type="match status" value="1"/>
</dbReference>
<name>A0A3L8Q5B0_CHLGU</name>
<comment type="caution">
    <text evidence="20">The sequence shown here is derived from an EMBL/GenBank/DDBJ whole genome shotgun (WGS) entry which is preliminary data.</text>
</comment>
<evidence type="ECO:0000256" key="2">
    <source>
        <dbReference type="ARBA" id="ARBA00004613"/>
    </source>
</evidence>
<evidence type="ECO:0000256" key="17">
    <source>
        <dbReference type="SAM" id="MobiDB-lite"/>
    </source>
</evidence>
<evidence type="ECO:0000256" key="10">
    <source>
        <dbReference type="ARBA" id="ARBA00022801"/>
    </source>
</evidence>
<dbReference type="PROSITE" id="PS00028">
    <property type="entry name" value="ZINC_FINGER_C2H2_1"/>
    <property type="match status" value="1"/>
</dbReference>
<evidence type="ECO:0000256" key="3">
    <source>
        <dbReference type="ARBA" id="ARBA00010168"/>
    </source>
</evidence>
<dbReference type="GO" id="GO:0016787">
    <property type="term" value="F:hydrolase activity"/>
    <property type="evidence" value="ECO:0007669"/>
    <property type="project" value="UniProtKB-KW"/>
</dbReference>
<dbReference type="PROSITE" id="PS00524">
    <property type="entry name" value="SMB_1"/>
    <property type="match status" value="1"/>
</dbReference>
<keyword evidence="11 16" id="KW-0694">RNA-binding</keyword>
<dbReference type="EMBL" id="QUSF01006903">
    <property type="protein sequence ID" value="RLV62510.1"/>
    <property type="molecule type" value="Genomic_DNA"/>
</dbReference>
<comment type="subunit">
    <text evidence="4 16">Monomer.</text>
</comment>
<feature type="domain" description="EndoU" evidence="19">
    <location>
        <begin position="277"/>
        <end position="670"/>
    </location>
</feature>
<reference evidence="20 21" key="1">
    <citation type="journal article" date="2018" name="Proc. R. Soc. B">
        <title>A non-coding region near Follistatin controls head colour polymorphism in the Gouldian finch.</title>
        <authorList>
            <person name="Toomey M.B."/>
            <person name="Marques C.I."/>
            <person name="Andrade P."/>
            <person name="Araujo P.M."/>
            <person name="Sabatino S."/>
            <person name="Gazda M.A."/>
            <person name="Afonso S."/>
            <person name="Lopes R.J."/>
            <person name="Corbo J.C."/>
            <person name="Carneiro M."/>
        </authorList>
    </citation>
    <scope>NUCLEOTIDE SEQUENCE [LARGE SCALE GENOMIC DNA]</scope>
    <source>
        <strain evidence="20">Red01</strain>
        <tissue evidence="20">Muscle</tissue>
    </source>
</reference>
<dbReference type="Pfam" id="PF09412">
    <property type="entry name" value="XendoU"/>
    <property type="match status" value="2"/>
</dbReference>